<reference evidence="2 3" key="1">
    <citation type="journal article" date="2023" name="Elife">
        <title>Identification of key yeast species and microbe-microbe interactions impacting larval growth of Drosophila in the wild.</title>
        <authorList>
            <person name="Mure A."/>
            <person name="Sugiura Y."/>
            <person name="Maeda R."/>
            <person name="Honda K."/>
            <person name="Sakurai N."/>
            <person name="Takahashi Y."/>
            <person name="Watada M."/>
            <person name="Katoh T."/>
            <person name="Gotoh A."/>
            <person name="Gotoh Y."/>
            <person name="Taniguchi I."/>
            <person name="Nakamura K."/>
            <person name="Hayashi T."/>
            <person name="Katayama T."/>
            <person name="Uemura T."/>
            <person name="Hattori Y."/>
        </authorList>
    </citation>
    <scope>NUCLEOTIDE SEQUENCE [LARGE SCALE GENOMIC DNA]</scope>
    <source>
        <strain evidence="2 3">SB-73</strain>
    </source>
</reference>
<evidence type="ECO:0000313" key="2">
    <source>
        <dbReference type="EMBL" id="GMM52548.1"/>
    </source>
</evidence>
<accession>A0AAV5RM58</accession>
<proteinExistence type="predicted"/>
<sequence>MVTVHGYCTWFFFLQSLRLSNGFPMACNDSVMAVVITPNGSQWLVMACNGPSGPNGLSWEKGKKTV</sequence>
<feature type="chain" id="PRO_5043316118" evidence="1">
    <location>
        <begin position="23"/>
        <end position="66"/>
    </location>
</feature>
<name>A0AAV5RM58_STABA</name>
<feature type="signal peptide" evidence="1">
    <location>
        <begin position="1"/>
        <end position="22"/>
    </location>
</feature>
<protein>
    <submittedName>
        <fullName evidence="2">Uncharacterized protein</fullName>
    </submittedName>
</protein>
<evidence type="ECO:0000313" key="3">
    <source>
        <dbReference type="Proteomes" id="UP001362899"/>
    </source>
</evidence>
<keyword evidence="1" id="KW-0732">Signal</keyword>
<keyword evidence="3" id="KW-1185">Reference proteome</keyword>
<organism evidence="2 3">
    <name type="scientific">Starmerella bacillaris</name>
    <name type="common">Yeast</name>
    <name type="synonym">Candida zemplinina</name>
    <dbReference type="NCBI Taxonomy" id="1247836"/>
    <lineage>
        <taxon>Eukaryota</taxon>
        <taxon>Fungi</taxon>
        <taxon>Dikarya</taxon>
        <taxon>Ascomycota</taxon>
        <taxon>Saccharomycotina</taxon>
        <taxon>Dipodascomycetes</taxon>
        <taxon>Dipodascales</taxon>
        <taxon>Trichomonascaceae</taxon>
        <taxon>Starmerella</taxon>
    </lineage>
</organism>
<dbReference type="Proteomes" id="UP001362899">
    <property type="component" value="Unassembled WGS sequence"/>
</dbReference>
<gene>
    <name evidence="2" type="ORF">DASB73_035110</name>
</gene>
<evidence type="ECO:0000256" key="1">
    <source>
        <dbReference type="SAM" id="SignalP"/>
    </source>
</evidence>
<dbReference type="AlphaFoldDB" id="A0AAV5RM58"/>
<comment type="caution">
    <text evidence="2">The sequence shown here is derived from an EMBL/GenBank/DDBJ whole genome shotgun (WGS) entry which is preliminary data.</text>
</comment>
<dbReference type="EMBL" id="BTGC01000008">
    <property type="protein sequence ID" value="GMM52548.1"/>
    <property type="molecule type" value="Genomic_DNA"/>
</dbReference>